<organism evidence="6 7">
    <name type="scientific">Labrys neptuniae</name>
    <dbReference type="NCBI Taxonomy" id="376174"/>
    <lineage>
        <taxon>Bacteria</taxon>
        <taxon>Pseudomonadati</taxon>
        <taxon>Pseudomonadota</taxon>
        <taxon>Alphaproteobacteria</taxon>
        <taxon>Hyphomicrobiales</taxon>
        <taxon>Xanthobacteraceae</taxon>
        <taxon>Labrys</taxon>
    </lineage>
</organism>
<dbReference type="SUPFAM" id="SSF53850">
    <property type="entry name" value="Periplasmic binding protein-like II"/>
    <property type="match status" value="1"/>
</dbReference>
<name>A0ABV3PXP7_9HYPH</name>
<reference evidence="6 7" key="1">
    <citation type="submission" date="2024-07" db="EMBL/GenBank/DDBJ databases">
        <title>Description of Labrys sedimenti sp. nov., isolated from a diclofenac-degrading enrichment culture.</title>
        <authorList>
            <person name="Tancsics A."/>
            <person name="Csepanyi A."/>
        </authorList>
    </citation>
    <scope>NUCLEOTIDE SEQUENCE [LARGE SCALE GENOMIC DNA]</scope>
    <source>
        <strain evidence="6 7">LMG 23578</strain>
    </source>
</reference>
<sequence>MDRLNLDHLKTFADVVELGSFSAAADRLSLTQPAVSLQVRQLERRLGTMLIERVGRKARPTAAGTELLLHAARIDAAVQAALEAVARQSEGVMGTVRIGTGATACIFLLPALLQRLRRRHPRLEIVITTGNTGEIARAVEDNRLDLALVTMPVSSRSLELEPVLEDPFMVIAPPQTQLPVPASPVTLAELPLLLFEPGGNTRRLTDEWFAQAGLSPRPVMSLGSVEAIKELVRAGLGCSILPGIAVRGDAASGALTVQPLSPPLSRVLAIIVRRDKPLHRGLKETLGALRELSGSPSASATSDAICED</sequence>
<dbReference type="PANTHER" id="PTHR30126">
    <property type="entry name" value="HTH-TYPE TRANSCRIPTIONAL REGULATOR"/>
    <property type="match status" value="1"/>
</dbReference>
<dbReference type="EMBL" id="JBFNQD010000027">
    <property type="protein sequence ID" value="MEW9310454.1"/>
    <property type="molecule type" value="Genomic_DNA"/>
</dbReference>
<dbReference type="InterPro" id="IPR036388">
    <property type="entry name" value="WH-like_DNA-bd_sf"/>
</dbReference>
<dbReference type="InterPro" id="IPR000847">
    <property type="entry name" value="LysR_HTH_N"/>
</dbReference>
<accession>A0ABV3PXP7</accession>
<protein>
    <submittedName>
        <fullName evidence="6">LysR family transcriptional regulator</fullName>
    </submittedName>
</protein>
<evidence type="ECO:0000256" key="4">
    <source>
        <dbReference type="ARBA" id="ARBA00023163"/>
    </source>
</evidence>
<dbReference type="Pfam" id="PF00126">
    <property type="entry name" value="HTH_1"/>
    <property type="match status" value="1"/>
</dbReference>
<evidence type="ECO:0000256" key="1">
    <source>
        <dbReference type="ARBA" id="ARBA00009437"/>
    </source>
</evidence>
<dbReference type="Gene3D" id="3.40.190.10">
    <property type="entry name" value="Periplasmic binding protein-like II"/>
    <property type="match status" value="2"/>
</dbReference>
<feature type="domain" description="HTH lysR-type" evidence="5">
    <location>
        <begin position="4"/>
        <end position="61"/>
    </location>
</feature>
<dbReference type="RefSeq" id="WP_367626849.1">
    <property type="nucleotide sequence ID" value="NZ_JBFNQD010000027.1"/>
</dbReference>
<dbReference type="Gene3D" id="1.10.10.10">
    <property type="entry name" value="Winged helix-like DNA-binding domain superfamily/Winged helix DNA-binding domain"/>
    <property type="match status" value="1"/>
</dbReference>
<dbReference type="PRINTS" id="PR00039">
    <property type="entry name" value="HTHLYSR"/>
</dbReference>
<dbReference type="PANTHER" id="PTHR30126:SF40">
    <property type="entry name" value="HTH-TYPE TRANSCRIPTIONAL REGULATOR GLTR"/>
    <property type="match status" value="1"/>
</dbReference>
<comment type="similarity">
    <text evidence="1">Belongs to the LysR transcriptional regulatory family.</text>
</comment>
<evidence type="ECO:0000256" key="2">
    <source>
        <dbReference type="ARBA" id="ARBA00023015"/>
    </source>
</evidence>
<dbReference type="Proteomes" id="UP001555786">
    <property type="component" value="Unassembled WGS sequence"/>
</dbReference>
<evidence type="ECO:0000256" key="3">
    <source>
        <dbReference type="ARBA" id="ARBA00023125"/>
    </source>
</evidence>
<dbReference type="SUPFAM" id="SSF46785">
    <property type="entry name" value="Winged helix' DNA-binding domain"/>
    <property type="match status" value="1"/>
</dbReference>
<dbReference type="PROSITE" id="PS50931">
    <property type="entry name" value="HTH_LYSR"/>
    <property type="match status" value="1"/>
</dbReference>
<keyword evidence="3" id="KW-0238">DNA-binding</keyword>
<dbReference type="CDD" id="cd05466">
    <property type="entry name" value="PBP2_LTTR_substrate"/>
    <property type="match status" value="1"/>
</dbReference>
<gene>
    <name evidence="6" type="ORF">ABXS05_33260</name>
</gene>
<comment type="caution">
    <text evidence="6">The sequence shown here is derived from an EMBL/GenBank/DDBJ whole genome shotgun (WGS) entry which is preliminary data.</text>
</comment>
<proteinExistence type="inferred from homology"/>
<keyword evidence="7" id="KW-1185">Reference proteome</keyword>
<evidence type="ECO:0000259" key="5">
    <source>
        <dbReference type="PROSITE" id="PS50931"/>
    </source>
</evidence>
<dbReference type="InterPro" id="IPR005119">
    <property type="entry name" value="LysR_subst-bd"/>
</dbReference>
<evidence type="ECO:0000313" key="7">
    <source>
        <dbReference type="Proteomes" id="UP001555786"/>
    </source>
</evidence>
<dbReference type="Pfam" id="PF03466">
    <property type="entry name" value="LysR_substrate"/>
    <property type="match status" value="1"/>
</dbReference>
<keyword evidence="2" id="KW-0805">Transcription regulation</keyword>
<evidence type="ECO:0000313" key="6">
    <source>
        <dbReference type="EMBL" id="MEW9310454.1"/>
    </source>
</evidence>
<dbReference type="InterPro" id="IPR036390">
    <property type="entry name" value="WH_DNA-bd_sf"/>
</dbReference>
<keyword evidence="4" id="KW-0804">Transcription</keyword>